<organism evidence="1 2">
    <name type="scientific">Acaulospora colombiana</name>
    <dbReference type="NCBI Taxonomy" id="27376"/>
    <lineage>
        <taxon>Eukaryota</taxon>
        <taxon>Fungi</taxon>
        <taxon>Fungi incertae sedis</taxon>
        <taxon>Mucoromycota</taxon>
        <taxon>Glomeromycotina</taxon>
        <taxon>Glomeromycetes</taxon>
        <taxon>Diversisporales</taxon>
        <taxon>Acaulosporaceae</taxon>
        <taxon>Acaulospora</taxon>
    </lineage>
</organism>
<proteinExistence type="predicted"/>
<accession>A0ACA9PHD2</accession>
<feature type="non-terminal residue" evidence="1">
    <location>
        <position position="136"/>
    </location>
</feature>
<evidence type="ECO:0000313" key="2">
    <source>
        <dbReference type="Proteomes" id="UP000789525"/>
    </source>
</evidence>
<sequence>MSNTPDLADYITSYAGLISLAVVSIYCGSLASIPESKKKTETSDEEGTDGEEEEEHVEEIRLEDAYWFPVLGSIVLLSLYLIIKYISVYWINTFLQIYLSLATAASTWKMVTVAQGLDAPIKILWPKSKFFTDEYG</sequence>
<dbReference type="EMBL" id="CAJVPT010032770">
    <property type="protein sequence ID" value="CAG8702494.1"/>
    <property type="molecule type" value="Genomic_DNA"/>
</dbReference>
<dbReference type="Proteomes" id="UP000789525">
    <property type="component" value="Unassembled WGS sequence"/>
</dbReference>
<protein>
    <submittedName>
        <fullName evidence="1">1387_t:CDS:1</fullName>
    </submittedName>
</protein>
<name>A0ACA9PHD2_9GLOM</name>
<gene>
    <name evidence="1" type="ORF">ACOLOM_LOCUS10310</name>
</gene>
<evidence type="ECO:0000313" key="1">
    <source>
        <dbReference type="EMBL" id="CAG8702494.1"/>
    </source>
</evidence>
<keyword evidence="2" id="KW-1185">Reference proteome</keyword>
<comment type="caution">
    <text evidence="1">The sequence shown here is derived from an EMBL/GenBank/DDBJ whole genome shotgun (WGS) entry which is preliminary data.</text>
</comment>
<reference evidence="1" key="1">
    <citation type="submission" date="2021-06" db="EMBL/GenBank/DDBJ databases">
        <authorList>
            <person name="Kallberg Y."/>
            <person name="Tangrot J."/>
            <person name="Rosling A."/>
        </authorList>
    </citation>
    <scope>NUCLEOTIDE SEQUENCE</scope>
    <source>
        <strain evidence="1">CL356</strain>
    </source>
</reference>